<dbReference type="Gene3D" id="3.30.450.40">
    <property type="match status" value="1"/>
</dbReference>
<comment type="caution">
    <text evidence="7">The sequence shown here is derived from an EMBL/GenBank/DDBJ whole genome shotgun (WGS) entry which is preliminary data.</text>
</comment>
<feature type="domain" description="HTH iclR-type" evidence="5">
    <location>
        <begin position="1"/>
        <end position="62"/>
    </location>
</feature>
<evidence type="ECO:0000256" key="2">
    <source>
        <dbReference type="ARBA" id="ARBA00023125"/>
    </source>
</evidence>
<feature type="coiled-coil region" evidence="4">
    <location>
        <begin position="151"/>
        <end position="178"/>
    </location>
</feature>
<reference evidence="8" key="1">
    <citation type="journal article" date="2019" name="Int. J. Syst. Evol. Microbiol.">
        <title>The Global Catalogue of Microorganisms (GCM) 10K type strain sequencing project: providing services to taxonomists for standard genome sequencing and annotation.</title>
        <authorList>
            <consortium name="The Broad Institute Genomics Platform"/>
            <consortium name="The Broad Institute Genome Sequencing Center for Infectious Disease"/>
            <person name="Wu L."/>
            <person name="Ma J."/>
        </authorList>
    </citation>
    <scope>NUCLEOTIDE SEQUENCE [LARGE SCALE GENOMIC DNA]</scope>
    <source>
        <strain evidence="8">KCTC 23707</strain>
    </source>
</reference>
<evidence type="ECO:0000259" key="6">
    <source>
        <dbReference type="PROSITE" id="PS51078"/>
    </source>
</evidence>
<evidence type="ECO:0000313" key="8">
    <source>
        <dbReference type="Proteomes" id="UP001597373"/>
    </source>
</evidence>
<dbReference type="Pfam" id="PF09339">
    <property type="entry name" value="HTH_IclR"/>
    <property type="match status" value="1"/>
</dbReference>
<dbReference type="InterPro" id="IPR036388">
    <property type="entry name" value="WH-like_DNA-bd_sf"/>
</dbReference>
<gene>
    <name evidence="7" type="ORF">ACFSMZ_02855</name>
</gene>
<dbReference type="Proteomes" id="UP001597373">
    <property type="component" value="Unassembled WGS sequence"/>
</dbReference>
<dbReference type="PANTHER" id="PTHR30136:SF24">
    <property type="entry name" value="HTH-TYPE TRANSCRIPTIONAL REPRESSOR ALLR"/>
    <property type="match status" value="1"/>
</dbReference>
<dbReference type="SMART" id="SM00346">
    <property type="entry name" value="HTH_ICLR"/>
    <property type="match status" value="1"/>
</dbReference>
<dbReference type="Gene3D" id="1.10.10.10">
    <property type="entry name" value="Winged helix-like DNA-binding domain superfamily/Winged helix DNA-binding domain"/>
    <property type="match status" value="1"/>
</dbReference>
<keyword evidence="3" id="KW-0804">Transcription</keyword>
<evidence type="ECO:0000313" key="7">
    <source>
        <dbReference type="EMBL" id="MFD2258708.1"/>
    </source>
</evidence>
<dbReference type="PROSITE" id="PS51078">
    <property type="entry name" value="ICLR_ED"/>
    <property type="match status" value="1"/>
</dbReference>
<dbReference type="InterPro" id="IPR029016">
    <property type="entry name" value="GAF-like_dom_sf"/>
</dbReference>
<evidence type="ECO:0000256" key="3">
    <source>
        <dbReference type="ARBA" id="ARBA00023163"/>
    </source>
</evidence>
<dbReference type="PROSITE" id="PS51077">
    <property type="entry name" value="HTH_ICLR"/>
    <property type="match status" value="1"/>
</dbReference>
<evidence type="ECO:0000256" key="1">
    <source>
        <dbReference type="ARBA" id="ARBA00023015"/>
    </source>
</evidence>
<dbReference type="Pfam" id="PF01614">
    <property type="entry name" value="IclR_C"/>
    <property type="match status" value="1"/>
</dbReference>
<name>A0ABW5DDW0_9HYPH</name>
<dbReference type="SUPFAM" id="SSF55781">
    <property type="entry name" value="GAF domain-like"/>
    <property type="match status" value="1"/>
</dbReference>
<dbReference type="InterPro" id="IPR005471">
    <property type="entry name" value="Tscrpt_reg_IclR_N"/>
</dbReference>
<dbReference type="InterPro" id="IPR050707">
    <property type="entry name" value="HTH_MetabolicPath_Reg"/>
</dbReference>
<evidence type="ECO:0000259" key="5">
    <source>
        <dbReference type="PROSITE" id="PS51077"/>
    </source>
</evidence>
<proteinExistence type="predicted"/>
<protein>
    <submittedName>
        <fullName evidence="7">IclR family transcriptional regulator</fullName>
    </submittedName>
</protein>
<dbReference type="EMBL" id="JBHUIR010000010">
    <property type="protein sequence ID" value="MFD2258708.1"/>
    <property type="molecule type" value="Genomic_DNA"/>
</dbReference>
<dbReference type="PANTHER" id="PTHR30136">
    <property type="entry name" value="HELIX-TURN-HELIX TRANSCRIPTIONAL REGULATOR, ICLR FAMILY"/>
    <property type="match status" value="1"/>
</dbReference>
<keyword evidence="2" id="KW-0238">DNA-binding</keyword>
<dbReference type="InterPro" id="IPR014757">
    <property type="entry name" value="Tscrpt_reg_IclR_C"/>
</dbReference>
<organism evidence="7 8">
    <name type="scientific">Chelativorans composti</name>
    <dbReference type="NCBI Taxonomy" id="768533"/>
    <lineage>
        <taxon>Bacteria</taxon>
        <taxon>Pseudomonadati</taxon>
        <taxon>Pseudomonadota</taxon>
        <taxon>Alphaproteobacteria</taxon>
        <taxon>Hyphomicrobiales</taxon>
        <taxon>Phyllobacteriaceae</taxon>
        <taxon>Chelativorans</taxon>
    </lineage>
</organism>
<keyword evidence="1" id="KW-0805">Transcription regulation</keyword>
<evidence type="ECO:0000256" key="4">
    <source>
        <dbReference type="SAM" id="Coils"/>
    </source>
</evidence>
<accession>A0ABW5DDW0</accession>
<feature type="domain" description="IclR-ED" evidence="6">
    <location>
        <begin position="63"/>
        <end position="243"/>
    </location>
</feature>
<keyword evidence="4" id="KW-0175">Coiled coil</keyword>
<keyword evidence="8" id="KW-1185">Reference proteome</keyword>
<dbReference type="InterPro" id="IPR036390">
    <property type="entry name" value="WH_DNA-bd_sf"/>
</dbReference>
<dbReference type="SUPFAM" id="SSF46785">
    <property type="entry name" value="Winged helix' DNA-binding domain"/>
    <property type="match status" value="1"/>
</dbReference>
<dbReference type="RefSeq" id="WP_345097866.1">
    <property type="nucleotide sequence ID" value="NZ_BAABGS010000009.1"/>
</dbReference>
<sequence>MSGLSRYLAVLRLLGDERPHMTVPEIAQALNTPTSSVYRTVRELLADGFLEASVENKYRLGPAIIEFDRRVRLSDPLIRTGERFLPQLAEQVRVPCLVSLCRLYGETVMCIADFHHPAVDFVSSYERGRPMPLLRGATSKIILAYMPTRKLQRLLRTHLATEEEYEAVKAELAALRRVDYCITRGEVDPGLIGIAAPIHDPNLGINASITVIAKQSDLNGELAMQVLPFLVSTAKIINDLMSKSSIPGL</sequence>